<organism evidence="2">
    <name type="scientific">Oryza punctata</name>
    <name type="common">Red rice</name>
    <dbReference type="NCBI Taxonomy" id="4537"/>
    <lineage>
        <taxon>Eukaryota</taxon>
        <taxon>Viridiplantae</taxon>
        <taxon>Streptophyta</taxon>
        <taxon>Embryophyta</taxon>
        <taxon>Tracheophyta</taxon>
        <taxon>Spermatophyta</taxon>
        <taxon>Magnoliopsida</taxon>
        <taxon>Liliopsida</taxon>
        <taxon>Poales</taxon>
        <taxon>Poaceae</taxon>
        <taxon>BOP clade</taxon>
        <taxon>Oryzoideae</taxon>
        <taxon>Oryzeae</taxon>
        <taxon>Oryzinae</taxon>
        <taxon>Oryza</taxon>
    </lineage>
</organism>
<evidence type="ECO:0000313" key="2">
    <source>
        <dbReference type="EnsemblPlants" id="OPUNC01G09050.1"/>
    </source>
</evidence>
<dbReference type="Gramene" id="OPUNC01G09050.1">
    <property type="protein sequence ID" value="OPUNC01G09050.1"/>
    <property type="gene ID" value="OPUNC01G09050"/>
</dbReference>
<dbReference type="OMA" id="PEWLEFA"/>
<proteinExistence type="predicted"/>
<feature type="region of interest" description="Disordered" evidence="1">
    <location>
        <begin position="70"/>
        <end position="93"/>
    </location>
</feature>
<reference evidence="2" key="2">
    <citation type="submission" date="2018-05" db="EMBL/GenBank/DDBJ databases">
        <title>OpunRS2 (Oryza punctata Reference Sequence Version 2).</title>
        <authorList>
            <person name="Zhang J."/>
            <person name="Kudrna D."/>
            <person name="Lee S."/>
            <person name="Talag J."/>
            <person name="Welchert J."/>
            <person name="Wing R.A."/>
        </authorList>
    </citation>
    <scope>NUCLEOTIDE SEQUENCE [LARGE SCALE GENOMIC DNA]</scope>
</reference>
<evidence type="ECO:0000256" key="1">
    <source>
        <dbReference type="SAM" id="MobiDB-lite"/>
    </source>
</evidence>
<dbReference type="AlphaFoldDB" id="A0A0E0JGB0"/>
<accession>A0A0E0JGB0</accession>
<dbReference type="Proteomes" id="UP000026962">
    <property type="component" value="Chromosome 1"/>
</dbReference>
<feature type="compositionally biased region" description="Basic residues" evidence="1">
    <location>
        <begin position="70"/>
        <end position="83"/>
    </location>
</feature>
<dbReference type="STRING" id="4537.A0A0E0JGB0"/>
<dbReference type="InterPro" id="IPR044997">
    <property type="entry name" value="F-box_plant"/>
</dbReference>
<keyword evidence="3" id="KW-1185">Reference proteome</keyword>
<feature type="region of interest" description="Disordered" evidence="1">
    <location>
        <begin position="1"/>
        <end position="36"/>
    </location>
</feature>
<protein>
    <submittedName>
        <fullName evidence="2">Uncharacterized protein</fullName>
    </submittedName>
</protein>
<dbReference type="HOGENOM" id="CLU_770269_0_0_1"/>
<sequence>METPPAHAFGYQTPCPRLHAAGKRHRRQTQQRRRGYTVDQTMAAYTATARWLLEPTKPLQRTLNWPLHRPIRRTRHRRRRRQHGGTGPHRGGRDIVVADLTDEHKVSLGRRFWSFFQACPVVFRWLARLTMDDCLSGPDDIPTLVNTCKRLRLLELRHCDVVDDAVLEIDALAALDLIRVPKLRRVYCDTWIGDNPPVRFGYVPCLDNIAFGSECLFWQEPFVLSEWLSDARNLSILYLNFRGQKIWVKPEDPKLLSPIFNNLLCWHTCEACECEYGAEKTNVTWETSDFKHHNLSLLEMKGFEVEKRVMQYLRLVIQRAVCLKSICLLEKDPCMECDNVNKHRCLEFFLFFLFYLLKYL</sequence>
<reference evidence="2" key="1">
    <citation type="submission" date="2015-04" db="UniProtKB">
        <authorList>
            <consortium name="EnsemblPlants"/>
        </authorList>
    </citation>
    <scope>IDENTIFICATION</scope>
</reference>
<evidence type="ECO:0000313" key="3">
    <source>
        <dbReference type="Proteomes" id="UP000026962"/>
    </source>
</evidence>
<name>A0A0E0JGB0_ORYPU</name>
<dbReference type="SUPFAM" id="SSF52047">
    <property type="entry name" value="RNI-like"/>
    <property type="match status" value="1"/>
</dbReference>
<dbReference type="PANTHER" id="PTHR32153">
    <property type="entry name" value="OJ000223_09.16 PROTEIN"/>
    <property type="match status" value="1"/>
</dbReference>
<dbReference type="EnsemblPlants" id="OPUNC01G09050.1">
    <property type="protein sequence ID" value="OPUNC01G09050.1"/>
    <property type="gene ID" value="OPUNC01G09050"/>
</dbReference>
<dbReference type="eggNOG" id="ENOG502R3Z7">
    <property type="taxonomic scope" value="Eukaryota"/>
</dbReference>
<feature type="compositionally biased region" description="Basic residues" evidence="1">
    <location>
        <begin position="20"/>
        <end position="35"/>
    </location>
</feature>